<accession>A0ABQ1YGQ8</accession>
<keyword evidence="1" id="KW-0238">DNA-binding</keyword>
<dbReference type="InterPro" id="IPR039422">
    <property type="entry name" value="MarR/SlyA-like"/>
</dbReference>
<dbReference type="PROSITE" id="PS50995">
    <property type="entry name" value="HTH_MARR_2"/>
    <property type="match status" value="1"/>
</dbReference>
<dbReference type="PRINTS" id="PR00598">
    <property type="entry name" value="HTHMARR"/>
</dbReference>
<comment type="caution">
    <text evidence="3">The sequence shown here is derived from an EMBL/GenBank/DDBJ whole genome shotgun (WGS) entry which is preliminary data.</text>
</comment>
<dbReference type="InterPro" id="IPR036388">
    <property type="entry name" value="WH-like_DNA-bd_sf"/>
</dbReference>
<feature type="domain" description="HTH marR-type" evidence="2">
    <location>
        <begin position="1"/>
        <end position="135"/>
    </location>
</feature>
<evidence type="ECO:0000313" key="3">
    <source>
        <dbReference type="EMBL" id="GGH23796.1"/>
    </source>
</evidence>
<name>A0ABQ1YGQ8_9BACL</name>
<dbReference type="Proteomes" id="UP000659344">
    <property type="component" value="Unassembled WGS sequence"/>
</dbReference>
<keyword evidence="4" id="KW-1185">Reference proteome</keyword>
<dbReference type="InterPro" id="IPR036390">
    <property type="entry name" value="WH_DNA-bd_sf"/>
</dbReference>
<organism evidence="3 4">
    <name type="scientific">Paenibacillus segetis</name>
    <dbReference type="NCBI Taxonomy" id="1325360"/>
    <lineage>
        <taxon>Bacteria</taxon>
        <taxon>Bacillati</taxon>
        <taxon>Bacillota</taxon>
        <taxon>Bacilli</taxon>
        <taxon>Bacillales</taxon>
        <taxon>Paenibacillaceae</taxon>
        <taxon>Paenibacillus</taxon>
    </lineage>
</organism>
<dbReference type="PANTHER" id="PTHR33164:SF43">
    <property type="entry name" value="HTH-TYPE TRANSCRIPTIONAL REPRESSOR YETL"/>
    <property type="match status" value="1"/>
</dbReference>
<proteinExistence type="predicted"/>
<dbReference type="SMART" id="SM00347">
    <property type="entry name" value="HTH_MARR"/>
    <property type="match status" value="1"/>
</dbReference>
<dbReference type="SUPFAM" id="SSF46785">
    <property type="entry name" value="Winged helix' DNA-binding domain"/>
    <property type="match status" value="1"/>
</dbReference>
<sequence length="137" mass="15722">MLHTVEFARQLDILYKDYQSHMELNLAPTLTTSQLAVLEVLEQQGSLKPSDLIPFLSTTPAAVTMLLDRMERVELIRRDRDESDRRIVWVSITDKGHEESQRGIELRNTYLSGVLDKISTHNQQLLVFLMGKISGKK</sequence>
<dbReference type="InterPro" id="IPR000835">
    <property type="entry name" value="HTH_MarR-typ"/>
</dbReference>
<dbReference type="PANTHER" id="PTHR33164">
    <property type="entry name" value="TRANSCRIPTIONAL REGULATOR, MARR FAMILY"/>
    <property type="match status" value="1"/>
</dbReference>
<gene>
    <name evidence="3" type="ORF">GCM10008013_23160</name>
</gene>
<evidence type="ECO:0000259" key="2">
    <source>
        <dbReference type="PROSITE" id="PS50995"/>
    </source>
</evidence>
<evidence type="ECO:0000313" key="4">
    <source>
        <dbReference type="Proteomes" id="UP000659344"/>
    </source>
</evidence>
<protein>
    <recommendedName>
        <fullName evidence="2">HTH marR-type domain-containing protein</fullName>
    </recommendedName>
</protein>
<evidence type="ECO:0000256" key="1">
    <source>
        <dbReference type="ARBA" id="ARBA00023125"/>
    </source>
</evidence>
<reference evidence="4" key="1">
    <citation type="journal article" date="2019" name="Int. J. Syst. Evol. Microbiol.">
        <title>The Global Catalogue of Microorganisms (GCM) 10K type strain sequencing project: providing services to taxonomists for standard genome sequencing and annotation.</title>
        <authorList>
            <consortium name="The Broad Institute Genomics Platform"/>
            <consortium name="The Broad Institute Genome Sequencing Center for Infectious Disease"/>
            <person name="Wu L."/>
            <person name="Ma J."/>
        </authorList>
    </citation>
    <scope>NUCLEOTIDE SEQUENCE [LARGE SCALE GENOMIC DNA]</scope>
    <source>
        <strain evidence="4">CGMCC 1.12769</strain>
    </source>
</reference>
<dbReference type="Gene3D" id="1.10.10.10">
    <property type="entry name" value="Winged helix-like DNA-binding domain superfamily/Winged helix DNA-binding domain"/>
    <property type="match status" value="1"/>
</dbReference>
<dbReference type="Pfam" id="PF01047">
    <property type="entry name" value="MarR"/>
    <property type="match status" value="1"/>
</dbReference>
<dbReference type="EMBL" id="BMFT01000001">
    <property type="protein sequence ID" value="GGH23796.1"/>
    <property type="molecule type" value="Genomic_DNA"/>
</dbReference>